<feature type="region of interest" description="Disordered" evidence="1">
    <location>
        <begin position="1"/>
        <end position="105"/>
    </location>
</feature>
<accession>A0A9W8L7M2</accession>
<feature type="compositionally biased region" description="Low complexity" evidence="1">
    <location>
        <begin position="66"/>
        <end position="78"/>
    </location>
</feature>
<feature type="compositionally biased region" description="Polar residues" evidence="1">
    <location>
        <begin position="619"/>
        <end position="634"/>
    </location>
</feature>
<dbReference type="OrthoDB" id="5573856at2759"/>
<organism evidence="2 3">
    <name type="scientific">Coemansia spiralis</name>
    <dbReference type="NCBI Taxonomy" id="417178"/>
    <lineage>
        <taxon>Eukaryota</taxon>
        <taxon>Fungi</taxon>
        <taxon>Fungi incertae sedis</taxon>
        <taxon>Zoopagomycota</taxon>
        <taxon>Kickxellomycotina</taxon>
        <taxon>Kickxellomycetes</taxon>
        <taxon>Kickxellales</taxon>
        <taxon>Kickxellaceae</taxon>
        <taxon>Coemansia</taxon>
    </lineage>
</organism>
<feature type="compositionally biased region" description="Low complexity" evidence="1">
    <location>
        <begin position="176"/>
        <end position="189"/>
    </location>
</feature>
<feature type="compositionally biased region" description="Polar residues" evidence="1">
    <location>
        <begin position="21"/>
        <end position="51"/>
    </location>
</feature>
<feature type="region of interest" description="Disordered" evidence="1">
    <location>
        <begin position="721"/>
        <end position="741"/>
    </location>
</feature>
<protein>
    <submittedName>
        <fullName evidence="2">Uncharacterized protein</fullName>
    </submittedName>
</protein>
<feature type="compositionally biased region" description="Basic residues" evidence="1">
    <location>
        <begin position="731"/>
        <end position="740"/>
    </location>
</feature>
<feature type="compositionally biased region" description="Basic and acidic residues" evidence="1">
    <location>
        <begin position="523"/>
        <end position="532"/>
    </location>
</feature>
<feature type="compositionally biased region" description="Basic residues" evidence="1">
    <location>
        <begin position="578"/>
        <end position="588"/>
    </location>
</feature>
<keyword evidence="3" id="KW-1185">Reference proteome</keyword>
<feature type="compositionally biased region" description="Low complexity" evidence="1">
    <location>
        <begin position="635"/>
        <end position="650"/>
    </location>
</feature>
<feature type="region of interest" description="Disordered" evidence="1">
    <location>
        <begin position="127"/>
        <end position="190"/>
    </location>
</feature>
<feature type="compositionally biased region" description="Low complexity" evidence="1">
    <location>
        <begin position="595"/>
        <end position="605"/>
    </location>
</feature>
<feature type="region of interest" description="Disordered" evidence="1">
    <location>
        <begin position="508"/>
        <end position="532"/>
    </location>
</feature>
<dbReference type="EMBL" id="JANBTX010000004">
    <property type="protein sequence ID" value="KAJ2691055.1"/>
    <property type="molecule type" value="Genomic_DNA"/>
</dbReference>
<evidence type="ECO:0000256" key="1">
    <source>
        <dbReference type="SAM" id="MobiDB-lite"/>
    </source>
</evidence>
<reference evidence="2" key="1">
    <citation type="submission" date="2022-07" db="EMBL/GenBank/DDBJ databases">
        <title>Phylogenomic reconstructions and comparative analyses of Kickxellomycotina fungi.</title>
        <authorList>
            <person name="Reynolds N.K."/>
            <person name="Stajich J.E."/>
            <person name="Barry K."/>
            <person name="Grigoriev I.V."/>
            <person name="Crous P."/>
            <person name="Smith M.E."/>
        </authorList>
    </citation>
    <scope>NUCLEOTIDE SEQUENCE</scope>
    <source>
        <strain evidence="2">CBS 109367</strain>
    </source>
</reference>
<evidence type="ECO:0000313" key="3">
    <source>
        <dbReference type="Proteomes" id="UP001151516"/>
    </source>
</evidence>
<comment type="caution">
    <text evidence="2">The sequence shown here is derived from an EMBL/GenBank/DDBJ whole genome shotgun (WGS) entry which is preliminary data.</text>
</comment>
<dbReference type="AlphaFoldDB" id="A0A9W8L7M2"/>
<feature type="compositionally biased region" description="Polar residues" evidence="1">
    <location>
        <begin position="134"/>
        <end position="152"/>
    </location>
</feature>
<feature type="compositionally biased region" description="Polar residues" evidence="1">
    <location>
        <begin position="850"/>
        <end position="860"/>
    </location>
</feature>
<proteinExistence type="predicted"/>
<feature type="region of interest" description="Disordered" evidence="1">
    <location>
        <begin position="568"/>
        <end position="650"/>
    </location>
</feature>
<sequence length="914" mass="96170">MSSSNNSRRSEMAMRAALFNPNVTTTEIRTTLQSANTHHRTAASQPSNTYAAATPTDYFPPPPLSPLQQQRQTPQLTSIPEIAPPDAGDSAGRQSSGKMRSGGNLFRGLKRVAKAVKSAASNTIDGLAVDDRSGGQQALSPRQRSMTQQTHGLSPMARVYSEHQHAHSRSIDLPRGMGQQSDDSSGSQDYAMTGASRLRRGNTTAAALRSPALSQSSIHSAYAGPMSYEAPASAGAVPLESALLTARSADAVYGAAGPPPSRPAFAMYPQQRDRSMTLPSNGGLAGPALPPRNSSIAVSQPVSPQTPGKISLDISGSPLFKPAVAAREQVTVEGRTSGESILKQAERNISVDAESKATAEALVLPPPAVDHGHDSEDRMANTPLSRILREGEAREATESGSELSDAIAEAQPISTTLMPENDSGVLMDNGRQSKELVSGGAISPSVQSRTTSQTSLPIRHQSRVLLESPTSPFSFEHSRYSLINQDGSLNLISFEFDQLDGYQKRLSNSAGSIHSTNGGEGAKGPERVGRKQNTESGWFWGSLASSSDAHGHSVSPSARLSRMSFGPAMAEASDSGNRHSKLMRKGRGSGKQETSGSGDLGLLLQGSGGRTGGHERNHSTSTTHSVLSAATSIPRNSESSGGRNSSSGASRHAILQQQSYSHMSTPLTLLYRQASDNNPVVDNRLLRPTPGVNPFDQVYHSSIASMSLEQALTLIEGTTVGDSQSAAGSSSKHRRMHKRSASVLNENELDEIMIQTAEMCHSIQSAIKLQRASESGLGRWITGALGCVADSAPPADSTVKEEECAYDSSSSIGDRGDAAEPAPHCSTGGFVSADTSPVVAQEEQECPQRVPSSSQASSVGLWTAGPGTHSASNILDRVREHEVPESVATSQDSIDISDPVAVPVAVVTPRRGTH</sequence>
<evidence type="ECO:0000313" key="2">
    <source>
        <dbReference type="EMBL" id="KAJ2691055.1"/>
    </source>
</evidence>
<name>A0A9W8L7M2_9FUNG</name>
<feature type="compositionally biased region" description="Polar residues" evidence="1">
    <location>
        <begin position="508"/>
        <end position="517"/>
    </location>
</feature>
<feature type="region of interest" description="Disordered" evidence="1">
    <location>
        <begin position="808"/>
        <end position="872"/>
    </location>
</feature>
<dbReference type="Proteomes" id="UP001151516">
    <property type="component" value="Unassembled WGS sequence"/>
</dbReference>
<gene>
    <name evidence="2" type="ORF">IWW39_000263</name>
</gene>
<feature type="compositionally biased region" description="Basic and acidic residues" evidence="1">
    <location>
        <begin position="160"/>
        <end position="172"/>
    </location>
</feature>